<dbReference type="EMBL" id="CAIX01000047">
    <property type="protein sequence ID" value="CCI43314.1"/>
    <property type="molecule type" value="Genomic_DNA"/>
</dbReference>
<dbReference type="InParanoid" id="A0A024G9G6"/>
<comment type="caution">
    <text evidence="2">The sequence shown here is derived from an EMBL/GenBank/DDBJ whole genome shotgun (WGS) entry which is preliminary data.</text>
</comment>
<evidence type="ECO:0000313" key="2">
    <source>
        <dbReference type="EMBL" id="CCI43314.1"/>
    </source>
</evidence>
<name>A0A024G9G6_9STRA</name>
<accession>A0A024G9G6</accession>
<feature type="compositionally biased region" description="Polar residues" evidence="1">
    <location>
        <begin position="1"/>
        <end position="22"/>
    </location>
</feature>
<keyword evidence="3" id="KW-1185">Reference proteome</keyword>
<evidence type="ECO:0000313" key="3">
    <source>
        <dbReference type="Proteomes" id="UP000053237"/>
    </source>
</evidence>
<protein>
    <submittedName>
        <fullName evidence="2">Uncharacterized protein</fullName>
    </submittedName>
</protein>
<feature type="region of interest" description="Disordered" evidence="1">
    <location>
        <begin position="1"/>
        <end position="30"/>
    </location>
</feature>
<dbReference type="AlphaFoldDB" id="A0A024G9G6"/>
<sequence>MTENHSSLKTSTISNHPNQQRGRNIPIKEHSKFQLGQEKVMEKHDTLLHPALESRLAGDGYECHENELNTSQNFGHVFVPRFVGRDALIVSQHTIDITEHKESVTGNRSFEESCGRRHISELLGIE</sequence>
<dbReference type="Proteomes" id="UP000053237">
    <property type="component" value="Unassembled WGS sequence"/>
</dbReference>
<gene>
    <name evidence="2" type="ORF">BN9_040980</name>
</gene>
<reference evidence="2 3" key="1">
    <citation type="submission" date="2012-05" db="EMBL/GenBank/DDBJ databases">
        <title>Recombination and specialization in a pathogen metapopulation.</title>
        <authorList>
            <person name="Gardiner A."/>
            <person name="Kemen E."/>
            <person name="Schultz-Larsen T."/>
            <person name="MacLean D."/>
            <person name="Van Oosterhout C."/>
            <person name="Jones J.D.G."/>
        </authorList>
    </citation>
    <scope>NUCLEOTIDE SEQUENCE [LARGE SCALE GENOMIC DNA]</scope>
    <source>
        <strain evidence="2 3">Ac Nc2</strain>
    </source>
</reference>
<organism evidence="2 3">
    <name type="scientific">Albugo candida</name>
    <dbReference type="NCBI Taxonomy" id="65357"/>
    <lineage>
        <taxon>Eukaryota</taxon>
        <taxon>Sar</taxon>
        <taxon>Stramenopiles</taxon>
        <taxon>Oomycota</taxon>
        <taxon>Peronosporomycetes</taxon>
        <taxon>Albuginales</taxon>
        <taxon>Albuginaceae</taxon>
        <taxon>Albugo</taxon>
    </lineage>
</organism>
<evidence type="ECO:0000256" key="1">
    <source>
        <dbReference type="SAM" id="MobiDB-lite"/>
    </source>
</evidence>
<proteinExistence type="predicted"/>